<keyword evidence="1" id="KW-0472">Membrane</keyword>
<evidence type="ECO:0000313" key="2">
    <source>
        <dbReference type="EMBL" id="CAK0903920.1"/>
    </source>
</evidence>
<gene>
    <name evidence="2" type="ORF">PCOR1329_LOCUS80096</name>
</gene>
<evidence type="ECO:0000256" key="1">
    <source>
        <dbReference type="SAM" id="Phobius"/>
    </source>
</evidence>
<dbReference type="EMBL" id="CAUYUJ010021315">
    <property type="protein sequence ID" value="CAK0903920.1"/>
    <property type="molecule type" value="Genomic_DNA"/>
</dbReference>
<protein>
    <submittedName>
        <fullName evidence="2">Uncharacterized protein</fullName>
    </submittedName>
</protein>
<keyword evidence="3" id="KW-1185">Reference proteome</keyword>
<comment type="caution">
    <text evidence="2">The sequence shown here is derived from an EMBL/GenBank/DDBJ whole genome shotgun (WGS) entry which is preliminary data.</text>
</comment>
<proteinExistence type="predicted"/>
<sequence>MMSWPRRGRQRGSDGGPLPITTVGWSRVCLLRGLPPLLSMVLLQVISPRPSCRISTSETPPMGMSPLPTRLRMIRGPPVLLTVWPLCLAAELFLLMELALLMVVLLFMVLFLVRPSVIVMPFPIAQFERTCYLT</sequence>
<feature type="transmembrane region" description="Helical" evidence="1">
    <location>
        <begin position="80"/>
        <end position="113"/>
    </location>
</feature>
<organism evidence="2 3">
    <name type="scientific">Prorocentrum cordatum</name>
    <dbReference type="NCBI Taxonomy" id="2364126"/>
    <lineage>
        <taxon>Eukaryota</taxon>
        <taxon>Sar</taxon>
        <taxon>Alveolata</taxon>
        <taxon>Dinophyceae</taxon>
        <taxon>Prorocentrales</taxon>
        <taxon>Prorocentraceae</taxon>
        <taxon>Prorocentrum</taxon>
    </lineage>
</organism>
<dbReference type="Proteomes" id="UP001189429">
    <property type="component" value="Unassembled WGS sequence"/>
</dbReference>
<accession>A0ABN9XVM3</accession>
<keyword evidence="1" id="KW-0812">Transmembrane</keyword>
<name>A0ABN9XVM3_9DINO</name>
<reference evidence="2" key="1">
    <citation type="submission" date="2023-10" db="EMBL/GenBank/DDBJ databases">
        <authorList>
            <person name="Chen Y."/>
            <person name="Shah S."/>
            <person name="Dougan E. K."/>
            <person name="Thang M."/>
            <person name="Chan C."/>
        </authorList>
    </citation>
    <scope>NUCLEOTIDE SEQUENCE [LARGE SCALE GENOMIC DNA]</scope>
</reference>
<evidence type="ECO:0000313" key="3">
    <source>
        <dbReference type="Proteomes" id="UP001189429"/>
    </source>
</evidence>
<keyword evidence="1" id="KW-1133">Transmembrane helix</keyword>